<comment type="subcellular location">
    <subcellularLocation>
        <location evidence="1">Cell envelope</location>
    </subcellularLocation>
</comment>
<dbReference type="STRING" id="1619313.EM595_0790"/>
<dbReference type="Pfam" id="PF01497">
    <property type="entry name" value="Peripla_BP_2"/>
    <property type="match status" value="1"/>
</dbReference>
<keyword evidence="4" id="KW-0406">Ion transport</keyword>
<dbReference type="PANTHER" id="PTHR30532">
    <property type="entry name" value="IRON III DICITRATE-BINDING PERIPLASMIC PROTEIN"/>
    <property type="match status" value="1"/>
</dbReference>
<comment type="similarity">
    <text evidence="2">Belongs to the bacterial solute-binding protein 8 family.</text>
</comment>
<evidence type="ECO:0000313" key="9">
    <source>
        <dbReference type="Proteomes" id="UP000059419"/>
    </source>
</evidence>
<keyword evidence="3" id="KW-0813">Transport</keyword>
<dbReference type="GO" id="GO:1901678">
    <property type="term" value="P:iron coordination entity transport"/>
    <property type="evidence" value="ECO:0007669"/>
    <property type="project" value="UniProtKB-ARBA"/>
</dbReference>
<dbReference type="PROSITE" id="PS50983">
    <property type="entry name" value="FE_B12_PBP"/>
    <property type="match status" value="1"/>
</dbReference>
<evidence type="ECO:0000259" key="7">
    <source>
        <dbReference type="PROSITE" id="PS50983"/>
    </source>
</evidence>
<sequence>MPDLFRRRLLQAAVLAPLMTSNALFAQAPSAGRIVALEWLPVELLLALGITPLAAADTTSYRQWVQTPALPADIIDVGLRTEPNMELLTQLQPSLILYSQGYGPSPERLARIAPGMGFSFNDGSGKPLTNARHSLTQLADRLAMPERATHHLQAFDSFIASMRQRFAARPQPRPVLLMSMLDSRHAIAFGKNSLFLETMELLGLQNAWQGETNFWGSAVIGLERLADIGDAEVICFDHGNEPMMQQITSGALWRSLPFVRQGHFQRVPPVWYYGATLSAMQLCHVLDRALEPA</sequence>
<feature type="domain" description="Fe/B12 periplasmic-binding" evidence="7">
    <location>
        <begin position="33"/>
        <end position="293"/>
    </location>
</feature>
<dbReference type="Proteomes" id="UP000059419">
    <property type="component" value="Chromosome 1"/>
</dbReference>
<dbReference type="RefSeq" id="WP_067428070.1">
    <property type="nucleotide sequence ID" value="NZ_LN907827.1"/>
</dbReference>
<evidence type="ECO:0000256" key="3">
    <source>
        <dbReference type="ARBA" id="ARBA00022448"/>
    </source>
</evidence>
<name>A0A0U5GJG8_9GAMM</name>
<dbReference type="AlphaFoldDB" id="A0A0U5GJG8"/>
<accession>A0A0U5GJG8</accession>
<dbReference type="KEGG" id="ege:EM595_0790"/>
<dbReference type="PANTHER" id="PTHR30532:SF1">
    <property type="entry name" value="IRON(3+)-HYDROXAMATE-BINDING PROTEIN FHUD"/>
    <property type="match status" value="1"/>
</dbReference>
<dbReference type="Gene3D" id="3.40.50.1980">
    <property type="entry name" value="Nitrogenase molybdenum iron protein domain"/>
    <property type="match status" value="2"/>
</dbReference>
<feature type="signal peptide" evidence="6">
    <location>
        <begin position="1"/>
        <end position="26"/>
    </location>
</feature>
<dbReference type="PRINTS" id="PR01715">
    <property type="entry name" value="FERRIBNDNGPP"/>
</dbReference>
<dbReference type="CDD" id="cd01146">
    <property type="entry name" value="FhuD"/>
    <property type="match status" value="1"/>
</dbReference>
<gene>
    <name evidence="8" type="primary">fhuD</name>
    <name evidence="8" type="ORF">EM595_0790</name>
</gene>
<dbReference type="NCBIfam" id="NF007864">
    <property type="entry name" value="PRK10576.1"/>
    <property type="match status" value="1"/>
</dbReference>
<evidence type="ECO:0000256" key="4">
    <source>
        <dbReference type="ARBA" id="ARBA00022496"/>
    </source>
</evidence>
<dbReference type="OrthoDB" id="6160519at2"/>
<keyword evidence="5 6" id="KW-0732">Signal</keyword>
<dbReference type="GO" id="GO:0030288">
    <property type="term" value="C:outer membrane-bounded periplasmic space"/>
    <property type="evidence" value="ECO:0007669"/>
    <property type="project" value="TreeGrafter"/>
</dbReference>
<protein>
    <submittedName>
        <fullName evidence="8">Iron(3+)-hydroxamate-binding protein FhuD</fullName>
    </submittedName>
</protein>
<evidence type="ECO:0000256" key="5">
    <source>
        <dbReference type="ARBA" id="ARBA00022729"/>
    </source>
</evidence>
<dbReference type="InterPro" id="IPR002491">
    <property type="entry name" value="ABC_transptr_periplasmic_BD"/>
</dbReference>
<keyword evidence="9" id="KW-1185">Reference proteome</keyword>
<feature type="chain" id="PRO_5006857947" evidence="6">
    <location>
        <begin position="27"/>
        <end position="293"/>
    </location>
</feature>
<reference evidence="9" key="1">
    <citation type="submission" date="2015-11" db="EMBL/GenBank/DDBJ databases">
        <authorList>
            <person name="Blom J."/>
        </authorList>
    </citation>
    <scope>NUCLEOTIDE SEQUENCE [LARGE SCALE GENOMIC DNA]</scope>
</reference>
<proteinExistence type="inferred from homology"/>
<evidence type="ECO:0000256" key="2">
    <source>
        <dbReference type="ARBA" id="ARBA00008814"/>
    </source>
</evidence>
<evidence type="ECO:0000256" key="6">
    <source>
        <dbReference type="SAM" id="SignalP"/>
    </source>
</evidence>
<organism evidence="8 9">
    <name type="scientific">Duffyella gerundensis</name>
    <dbReference type="NCBI Taxonomy" id="1619313"/>
    <lineage>
        <taxon>Bacteria</taxon>
        <taxon>Pseudomonadati</taxon>
        <taxon>Pseudomonadota</taxon>
        <taxon>Gammaproteobacteria</taxon>
        <taxon>Enterobacterales</taxon>
        <taxon>Erwiniaceae</taxon>
        <taxon>Duffyella</taxon>
    </lineage>
</organism>
<evidence type="ECO:0000256" key="1">
    <source>
        <dbReference type="ARBA" id="ARBA00004196"/>
    </source>
</evidence>
<dbReference type="PATRIC" id="fig|1619313.3.peg.823"/>
<dbReference type="EMBL" id="LN907827">
    <property type="protein sequence ID" value="CUU23026.1"/>
    <property type="molecule type" value="Genomic_DNA"/>
</dbReference>
<evidence type="ECO:0000313" key="8">
    <source>
        <dbReference type="EMBL" id="CUU23026.1"/>
    </source>
</evidence>
<keyword evidence="4" id="KW-0410">Iron transport</keyword>
<dbReference type="InterPro" id="IPR051313">
    <property type="entry name" value="Bact_iron-sidero_bind"/>
</dbReference>
<dbReference type="SUPFAM" id="SSF53807">
    <property type="entry name" value="Helical backbone' metal receptor"/>
    <property type="match status" value="1"/>
</dbReference>
<keyword evidence="4" id="KW-0408">Iron</keyword>